<keyword evidence="3" id="KW-1003">Cell membrane</keyword>
<dbReference type="EMBL" id="DTDV01000001">
    <property type="protein sequence ID" value="HGK22849.1"/>
    <property type="molecule type" value="Genomic_DNA"/>
</dbReference>
<feature type="transmembrane region" description="Helical" evidence="7">
    <location>
        <begin position="176"/>
        <end position="199"/>
    </location>
</feature>
<gene>
    <name evidence="9" type="ORF">ENU78_00110</name>
</gene>
<dbReference type="Gene3D" id="1.10.3720.10">
    <property type="entry name" value="MetI-like"/>
    <property type="match status" value="1"/>
</dbReference>
<keyword evidence="4 7" id="KW-0812">Transmembrane</keyword>
<comment type="caution">
    <text evidence="9">The sequence shown here is derived from an EMBL/GenBank/DDBJ whole genome shotgun (WGS) entry which is preliminary data.</text>
</comment>
<dbReference type="InterPro" id="IPR025966">
    <property type="entry name" value="OppC_N"/>
</dbReference>
<evidence type="ECO:0000259" key="8">
    <source>
        <dbReference type="PROSITE" id="PS50928"/>
    </source>
</evidence>
<proteinExistence type="inferred from homology"/>
<feature type="transmembrane region" description="Helical" evidence="7">
    <location>
        <begin position="14"/>
        <end position="35"/>
    </location>
</feature>
<evidence type="ECO:0000256" key="6">
    <source>
        <dbReference type="ARBA" id="ARBA00023136"/>
    </source>
</evidence>
<comment type="subcellular location">
    <subcellularLocation>
        <location evidence="1 7">Cell membrane</location>
        <topology evidence="1 7">Multi-pass membrane protein</topology>
    </subcellularLocation>
</comment>
<evidence type="ECO:0000256" key="3">
    <source>
        <dbReference type="ARBA" id="ARBA00022475"/>
    </source>
</evidence>
<keyword evidence="6 7" id="KW-0472">Membrane</keyword>
<sequence>MRDFIRPILMNRKAFVGLIILSIFILMAILGPVVVPLNLSSNFAERYQPPSWKHPYGTDYFGIDIFQQIVHGSRSVIGLSVLSSLFAVIIGSVIGIARGYLGGFISKFLDTIITIFLVIPSFPALLIMAAIFADKSLNIIAVALIIAMWLWAPLAKQISAQVLSIKSKEFIEVSKMLNLGTNYILFKDILPLLIPYIFINFITQLKGAMEFSVGLMFLGLAKFDPTHWGVMLNYALYQAGALYTPRGFHYPIIIMLHIVLLIYGGILFAQGIEEIFNPKLRRYE</sequence>
<evidence type="ECO:0000256" key="2">
    <source>
        <dbReference type="ARBA" id="ARBA00022448"/>
    </source>
</evidence>
<keyword evidence="5 7" id="KW-1133">Transmembrane helix</keyword>
<dbReference type="InterPro" id="IPR035906">
    <property type="entry name" value="MetI-like_sf"/>
</dbReference>
<feature type="transmembrane region" description="Helical" evidence="7">
    <location>
        <begin position="108"/>
        <end position="131"/>
    </location>
</feature>
<dbReference type="InterPro" id="IPR000515">
    <property type="entry name" value="MetI-like"/>
</dbReference>
<dbReference type="Pfam" id="PF12911">
    <property type="entry name" value="OppC_N"/>
    <property type="match status" value="1"/>
</dbReference>
<dbReference type="RefSeq" id="WP_012548275.1">
    <property type="nucleotide sequence ID" value="NZ_VTFL01000001.1"/>
</dbReference>
<dbReference type="SUPFAM" id="SSF161098">
    <property type="entry name" value="MetI-like"/>
    <property type="match status" value="1"/>
</dbReference>
<evidence type="ECO:0000313" key="9">
    <source>
        <dbReference type="EMBL" id="HGK22849.1"/>
    </source>
</evidence>
<dbReference type="OMA" id="MVRDNAA"/>
<reference evidence="9" key="1">
    <citation type="journal article" date="2020" name="mSystems">
        <title>Genome- and Community-Level Interaction Insights into Carbon Utilization and Element Cycling Functions of Hydrothermarchaeota in Hydrothermal Sediment.</title>
        <authorList>
            <person name="Zhou Z."/>
            <person name="Liu Y."/>
            <person name="Xu W."/>
            <person name="Pan J."/>
            <person name="Luo Z.H."/>
            <person name="Li M."/>
        </authorList>
    </citation>
    <scope>NUCLEOTIDE SEQUENCE [LARGE SCALE GENOMIC DNA]</scope>
    <source>
        <strain evidence="9">SpSt-70</strain>
    </source>
</reference>
<feature type="transmembrane region" description="Helical" evidence="7">
    <location>
        <begin position="137"/>
        <end position="155"/>
    </location>
</feature>
<dbReference type="CDD" id="cd06261">
    <property type="entry name" value="TM_PBP2"/>
    <property type="match status" value="1"/>
</dbReference>
<evidence type="ECO:0000256" key="5">
    <source>
        <dbReference type="ARBA" id="ARBA00022989"/>
    </source>
</evidence>
<feature type="domain" description="ABC transmembrane type-1" evidence="8">
    <location>
        <begin position="77"/>
        <end position="271"/>
    </location>
</feature>
<dbReference type="PANTHER" id="PTHR43386">
    <property type="entry name" value="OLIGOPEPTIDE TRANSPORT SYSTEM PERMEASE PROTEIN APPC"/>
    <property type="match status" value="1"/>
</dbReference>
<organism evidence="9">
    <name type="scientific">Dictyoglomus thermophilum</name>
    <dbReference type="NCBI Taxonomy" id="14"/>
    <lineage>
        <taxon>Bacteria</taxon>
        <taxon>Pseudomonadati</taxon>
        <taxon>Dictyoglomota</taxon>
        <taxon>Dictyoglomia</taxon>
        <taxon>Dictyoglomales</taxon>
        <taxon>Dictyoglomaceae</taxon>
        <taxon>Dictyoglomus</taxon>
    </lineage>
</organism>
<dbReference type="InterPro" id="IPR050366">
    <property type="entry name" value="BP-dependent_transpt_permease"/>
</dbReference>
<feature type="transmembrane region" description="Helical" evidence="7">
    <location>
        <begin position="248"/>
        <end position="272"/>
    </location>
</feature>
<name>A0A7V4DW55_DICTH</name>
<dbReference type="AlphaFoldDB" id="A0A7V4DW55"/>
<dbReference type="Pfam" id="PF00528">
    <property type="entry name" value="BPD_transp_1"/>
    <property type="match status" value="1"/>
</dbReference>
<feature type="transmembrane region" description="Helical" evidence="7">
    <location>
        <begin position="76"/>
        <end position="96"/>
    </location>
</feature>
<evidence type="ECO:0000256" key="1">
    <source>
        <dbReference type="ARBA" id="ARBA00004651"/>
    </source>
</evidence>
<comment type="similarity">
    <text evidence="7">Belongs to the binding-protein-dependent transport system permease family.</text>
</comment>
<accession>A0A7V4DW55</accession>
<keyword evidence="2 7" id="KW-0813">Transport</keyword>
<dbReference type="GO" id="GO:0055085">
    <property type="term" value="P:transmembrane transport"/>
    <property type="evidence" value="ECO:0007669"/>
    <property type="project" value="InterPro"/>
</dbReference>
<dbReference type="PROSITE" id="PS50928">
    <property type="entry name" value="ABC_TM1"/>
    <property type="match status" value="1"/>
</dbReference>
<evidence type="ECO:0000256" key="4">
    <source>
        <dbReference type="ARBA" id="ARBA00022692"/>
    </source>
</evidence>
<evidence type="ECO:0000256" key="7">
    <source>
        <dbReference type="RuleBase" id="RU363032"/>
    </source>
</evidence>
<protein>
    <submittedName>
        <fullName evidence="9">ABC transporter permease</fullName>
    </submittedName>
</protein>
<dbReference type="PANTHER" id="PTHR43386:SF1">
    <property type="entry name" value="D,D-DIPEPTIDE TRANSPORT SYSTEM PERMEASE PROTEIN DDPC-RELATED"/>
    <property type="match status" value="1"/>
</dbReference>
<dbReference type="GO" id="GO:0005886">
    <property type="term" value="C:plasma membrane"/>
    <property type="evidence" value="ECO:0007669"/>
    <property type="project" value="UniProtKB-SubCell"/>
</dbReference>